<dbReference type="Proteomes" id="UP000509790">
    <property type="component" value="Chromosome"/>
</dbReference>
<reference evidence="3 4" key="1">
    <citation type="submission" date="2019-06" db="EMBL/GenBank/DDBJ databases">
        <title>Complete genome sequence of Haemophilus parasuis HPS412.</title>
        <authorList>
            <person name="Yang S."/>
            <person name="Huang C."/>
        </authorList>
    </citation>
    <scope>NUCLEOTIDE SEQUENCE [LARGE SCALE GENOMIC DNA]</scope>
    <source>
        <strain evidence="3 4">HPS412</strain>
    </source>
</reference>
<feature type="domain" description="HTH cro/C1-type" evidence="1">
    <location>
        <begin position="13"/>
        <end position="66"/>
    </location>
</feature>
<evidence type="ECO:0000313" key="4">
    <source>
        <dbReference type="Proteomes" id="UP000509790"/>
    </source>
</evidence>
<dbReference type="CDD" id="cd00093">
    <property type="entry name" value="HTH_XRE"/>
    <property type="match status" value="1"/>
</dbReference>
<evidence type="ECO:0000313" key="2">
    <source>
        <dbReference type="EMBL" id="MDD2167090.1"/>
    </source>
</evidence>
<evidence type="ECO:0000313" key="3">
    <source>
        <dbReference type="EMBL" id="QKY72953.1"/>
    </source>
</evidence>
<dbReference type="InterPro" id="IPR001387">
    <property type="entry name" value="Cro/C1-type_HTH"/>
</dbReference>
<dbReference type="Gene3D" id="1.10.260.40">
    <property type="entry name" value="lambda repressor-like DNA-binding domains"/>
    <property type="match status" value="1"/>
</dbReference>
<reference evidence="2" key="2">
    <citation type="submission" date="2022-09" db="EMBL/GenBank/DDBJ databases">
        <title>Molecular characterization of Glaesserella parasuis strains circulating in commercial swine farms using whole-genome sequencing.</title>
        <authorList>
            <person name="Mugabi R."/>
            <person name="Clavijo M."/>
            <person name="Li G."/>
        </authorList>
    </citation>
    <scope>NUCLEOTIDE SEQUENCE</scope>
    <source>
        <strain evidence="2">0435-53</strain>
    </source>
</reference>
<dbReference type="InterPro" id="IPR010982">
    <property type="entry name" value="Lambda_DNA-bd_dom_sf"/>
</dbReference>
<organism evidence="2 5">
    <name type="scientific">Glaesserella parasuis</name>
    <name type="common">Haemophilus parasuis</name>
    <dbReference type="NCBI Taxonomy" id="738"/>
    <lineage>
        <taxon>Bacteria</taxon>
        <taxon>Pseudomonadati</taxon>
        <taxon>Pseudomonadota</taxon>
        <taxon>Gammaproteobacteria</taxon>
        <taxon>Pasteurellales</taxon>
        <taxon>Pasteurellaceae</taxon>
        <taxon>Glaesserella</taxon>
    </lineage>
</organism>
<sequence length="153" mass="16853">MNVEFFEKINERLKSERQRLLMTQVEMAEKCGVTPTTYSNYELGKRKPDAKFLQGFAEIGGDIGFLFTGSHNKVLLKGYEEVAMVAFHSLTSEQKVEAISYMTALAQGLIKGGFGELLKNSNGLNEIHQTANGTGNNQQVFSGDVGEVIGIKK</sequence>
<dbReference type="EMBL" id="CP041334">
    <property type="protein sequence ID" value="QKY72953.1"/>
    <property type="molecule type" value="Genomic_DNA"/>
</dbReference>
<proteinExistence type="predicted"/>
<evidence type="ECO:0000259" key="1">
    <source>
        <dbReference type="PROSITE" id="PS50943"/>
    </source>
</evidence>
<dbReference type="GO" id="GO:0003677">
    <property type="term" value="F:DNA binding"/>
    <property type="evidence" value="ECO:0007669"/>
    <property type="project" value="InterPro"/>
</dbReference>
<dbReference type="SUPFAM" id="SSF47413">
    <property type="entry name" value="lambda repressor-like DNA-binding domains"/>
    <property type="match status" value="1"/>
</dbReference>
<gene>
    <name evidence="3" type="ORF">FLK62_06640</name>
    <name evidence="2" type="ORF">N5925_00405</name>
</gene>
<dbReference type="EMBL" id="JAODIR010000001">
    <property type="protein sequence ID" value="MDD2167090.1"/>
    <property type="molecule type" value="Genomic_DNA"/>
</dbReference>
<dbReference type="PROSITE" id="PS50943">
    <property type="entry name" value="HTH_CROC1"/>
    <property type="match status" value="1"/>
</dbReference>
<dbReference type="RefSeq" id="WP_021113122.1">
    <property type="nucleotide sequence ID" value="NZ_CP015099.1"/>
</dbReference>
<evidence type="ECO:0000313" key="5">
    <source>
        <dbReference type="Proteomes" id="UP001148834"/>
    </source>
</evidence>
<protein>
    <submittedName>
        <fullName evidence="2">Helix-turn-helix transcriptional regulator</fullName>
    </submittedName>
</protein>
<name>A0A6L7B9Y5_GLAPU</name>
<dbReference type="SMART" id="SM00530">
    <property type="entry name" value="HTH_XRE"/>
    <property type="match status" value="1"/>
</dbReference>
<accession>A0A6L7B9Y5</accession>
<dbReference type="Proteomes" id="UP001148834">
    <property type="component" value="Unassembled WGS sequence"/>
</dbReference>
<dbReference type="Pfam" id="PF01381">
    <property type="entry name" value="HTH_3"/>
    <property type="match status" value="1"/>
</dbReference>
<dbReference type="AlphaFoldDB" id="A0A6L7B9Y5"/>